<reference evidence="2" key="1">
    <citation type="submission" date="2014-05" db="EMBL/GenBank/DDBJ databases">
        <title>The transcriptome of the halophilic microalga Tetraselmis sp. GSL018 isolated from the Great Salt Lake, Utah.</title>
        <authorList>
            <person name="Jinkerson R.E."/>
            <person name="D'Adamo S."/>
            <person name="Posewitz M.C."/>
        </authorList>
    </citation>
    <scope>NUCLEOTIDE SEQUENCE</scope>
    <source>
        <strain evidence="2">GSL018</strain>
    </source>
</reference>
<proteinExistence type="predicted"/>
<dbReference type="PROSITE" id="PS50012">
    <property type="entry name" value="RCC1_3"/>
    <property type="match status" value="1"/>
</dbReference>
<dbReference type="Gene3D" id="2.130.10.30">
    <property type="entry name" value="Regulator of chromosome condensation 1/beta-lactamase-inhibitor protein II"/>
    <property type="match status" value="1"/>
</dbReference>
<protein>
    <submittedName>
        <fullName evidence="2">Rcc1 and btb domain-containing protein</fullName>
    </submittedName>
</protein>
<accession>A0A061RYS1</accession>
<evidence type="ECO:0000313" key="2">
    <source>
        <dbReference type="EMBL" id="JAC75686.1"/>
    </source>
</evidence>
<gene>
    <name evidence="2" type="ORF">TSPGSL018_22348</name>
</gene>
<dbReference type="SUPFAM" id="SSF50985">
    <property type="entry name" value="RCC1/BLIP-II"/>
    <property type="match status" value="1"/>
</dbReference>
<feature type="repeat" description="RCC1" evidence="1">
    <location>
        <begin position="1"/>
        <end position="46"/>
    </location>
</feature>
<dbReference type="Pfam" id="PF00415">
    <property type="entry name" value="RCC1"/>
    <property type="match status" value="1"/>
</dbReference>
<name>A0A061RYS1_9CHLO</name>
<organism evidence="2">
    <name type="scientific">Tetraselmis sp. GSL018</name>
    <dbReference type="NCBI Taxonomy" id="582737"/>
    <lineage>
        <taxon>Eukaryota</taxon>
        <taxon>Viridiplantae</taxon>
        <taxon>Chlorophyta</taxon>
        <taxon>core chlorophytes</taxon>
        <taxon>Chlorodendrophyceae</taxon>
        <taxon>Chlorodendrales</taxon>
        <taxon>Chlorodendraceae</taxon>
        <taxon>Tetraselmis</taxon>
    </lineage>
</organism>
<evidence type="ECO:0000256" key="1">
    <source>
        <dbReference type="PROSITE-ProRule" id="PRU00235"/>
    </source>
</evidence>
<sequence>MGRSLGLGKRDNKLLPREVSHLREFHKDKVVAVSCGSAHTVALGQYGKVYTWG</sequence>
<dbReference type="InterPro" id="IPR000408">
    <property type="entry name" value="Reg_chr_condens"/>
</dbReference>
<dbReference type="InterPro" id="IPR009091">
    <property type="entry name" value="RCC1/BLIP-II"/>
</dbReference>
<dbReference type="EMBL" id="GBEZ01009939">
    <property type="protein sequence ID" value="JAC75686.1"/>
    <property type="molecule type" value="Transcribed_RNA"/>
</dbReference>
<dbReference type="AlphaFoldDB" id="A0A061RYS1"/>
<feature type="non-terminal residue" evidence="2">
    <location>
        <position position="53"/>
    </location>
</feature>